<reference evidence="7" key="1">
    <citation type="submission" date="2015-03" db="EMBL/GenBank/DDBJ databases">
        <title>Wuchereria bancrofti Genome Sequencing Papua New Guinea Strain.</title>
        <authorList>
            <person name="Small S.T."/>
            <person name="Serre D."/>
            <person name="Zimmerman P.A."/>
        </authorList>
    </citation>
    <scope>NUCLEOTIDE SEQUENCE [LARGE SCALE GENOMIC DNA]</scope>
    <source>
        <strain evidence="7">pt0022</strain>
    </source>
</reference>
<keyword evidence="6" id="KW-0812">Transmembrane</keyword>
<feature type="transmembrane region" description="Helical" evidence="6">
    <location>
        <begin position="230"/>
        <end position="250"/>
    </location>
</feature>
<comment type="subcellular location">
    <subcellularLocation>
        <location evidence="1">Membrane</location>
    </subcellularLocation>
</comment>
<keyword evidence="4 6" id="KW-0472">Membrane</keyword>
<evidence type="ECO:0000256" key="3">
    <source>
        <dbReference type="ARBA" id="ARBA00022679"/>
    </source>
</evidence>
<dbReference type="Proteomes" id="UP000093561">
    <property type="component" value="Unassembled WGS sequence"/>
</dbReference>
<dbReference type="PROSITE" id="PS00379">
    <property type="entry name" value="CDP_ALCOHOL_P_TRANSF"/>
    <property type="match status" value="1"/>
</dbReference>
<evidence type="ECO:0000256" key="5">
    <source>
        <dbReference type="RuleBase" id="RU003750"/>
    </source>
</evidence>
<dbReference type="InterPro" id="IPR000462">
    <property type="entry name" value="CDP-OH_P_trans"/>
</dbReference>
<dbReference type="AlphaFoldDB" id="A0AAF5PGB8"/>
<reference evidence="7" key="2">
    <citation type="journal article" date="2016" name="Mol. Ecol.">
        <title>Population genomics of the filarial nematode parasite Wuchereria bancrofti from mosquitoes.</title>
        <authorList>
            <person name="Small S.T."/>
            <person name="Reimer L.J."/>
            <person name="Tisch D.J."/>
            <person name="King C.L."/>
            <person name="Christensen B.M."/>
            <person name="Siba P.M."/>
            <person name="Kazura J.W."/>
            <person name="Serre D."/>
            <person name="Zimmerman P.A."/>
        </authorList>
    </citation>
    <scope>NUCLEOTIDE SEQUENCE</scope>
    <source>
        <strain evidence="7">pt0022</strain>
    </source>
</reference>
<feature type="transmembrane region" description="Helical" evidence="6">
    <location>
        <begin position="353"/>
        <end position="371"/>
    </location>
</feature>
<dbReference type="PANTHER" id="PTHR10414">
    <property type="entry name" value="ETHANOLAMINEPHOSPHOTRANSFERASE"/>
    <property type="match status" value="1"/>
</dbReference>
<dbReference type="Pfam" id="PF01066">
    <property type="entry name" value="CDP-OH_P_transf"/>
    <property type="match status" value="1"/>
</dbReference>
<dbReference type="GO" id="GO:0004307">
    <property type="term" value="F:ethanolaminephosphotransferase activity"/>
    <property type="evidence" value="ECO:0007669"/>
    <property type="project" value="TreeGrafter"/>
</dbReference>
<sequence>MDVSGRSRRVPPLWTSFNHAQGVMNGEERSYGWVRPTSRHLSREFERRYGVRNARSFVNKYSCRARFERTMEYVKWSVRNAWEDYLEGDCQLRVAQMNRLREHKYSAVDISWLDEYCMKRFWEYVVRFYPMWISPNVITISGFFINLVTVLILACFSYDAKVAASSWAYFQAALGVFLYQTLDATDGKQARRTGSSSPLGELLDHGCDAMSQVLVTLNICYAMLLGQERYMVLFVTVLSVVLFYCAHWSTYCTGRLKFAKQVFFFFFHFLCDLLFGFRIFDVTEAQMTILVVLLMTSIFGTGFWTEKFLHISLKHVAIFISSLMCMSQIGDYLVDVVTEGVGKNGSTVADTSVLSPLIPLLMMITPFCMIYSKSVTAVYDDHITLFTLCLGAVSTKATMRLILAHMSRSELAMWDWIYLSPLMMMLNQYYDMPLDEFYLLLCATVYAYASLSLYCVMIIRQLCAHLRVYCFSLKPLNEPLEKMVH</sequence>
<reference evidence="8" key="3">
    <citation type="submission" date="2024-02" db="UniProtKB">
        <authorList>
            <consortium name="WormBaseParasite"/>
        </authorList>
    </citation>
    <scope>IDENTIFICATION</scope>
    <source>
        <strain evidence="8">pt0022</strain>
    </source>
</reference>
<feature type="transmembrane region" description="Helical" evidence="6">
    <location>
        <begin position="286"/>
        <end position="304"/>
    </location>
</feature>
<dbReference type="GO" id="GO:0004142">
    <property type="term" value="F:diacylglycerol cholinephosphotransferase activity"/>
    <property type="evidence" value="ECO:0007669"/>
    <property type="project" value="TreeGrafter"/>
</dbReference>
<evidence type="ECO:0000256" key="2">
    <source>
        <dbReference type="ARBA" id="ARBA00010441"/>
    </source>
</evidence>
<protein>
    <submittedName>
        <fullName evidence="8">CDP-alcohol phosphatidyltransferase</fullName>
    </submittedName>
</protein>
<feature type="transmembrane region" description="Helical" evidence="6">
    <location>
        <begin position="137"/>
        <end position="160"/>
    </location>
</feature>
<dbReference type="InterPro" id="IPR014472">
    <property type="entry name" value="CHOPT"/>
</dbReference>
<accession>A0AAF5PGB8</accession>
<proteinExistence type="inferred from homology"/>
<evidence type="ECO:0000313" key="8">
    <source>
        <dbReference type="WBParaSite" id="mrna-Wban_00149"/>
    </source>
</evidence>
<keyword evidence="6" id="KW-1133">Transmembrane helix</keyword>
<name>A0AAF5PGB8_WUCBA</name>
<feature type="transmembrane region" description="Helical" evidence="6">
    <location>
        <begin position="262"/>
        <end position="280"/>
    </location>
</feature>
<dbReference type="Gene3D" id="1.20.120.1760">
    <property type="match status" value="1"/>
</dbReference>
<evidence type="ECO:0000313" key="7">
    <source>
        <dbReference type="Proteomes" id="UP000093561"/>
    </source>
</evidence>
<dbReference type="InterPro" id="IPR043130">
    <property type="entry name" value="CDP-OH_PTrfase_TM_dom"/>
</dbReference>
<comment type="similarity">
    <text evidence="2 5">Belongs to the CDP-alcohol phosphatidyltransferase class-I family.</text>
</comment>
<dbReference type="GO" id="GO:0006646">
    <property type="term" value="P:phosphatidylethanolamine biosynthetic process"/>
    <property type="evidence" value="ECO:0007669"/>
    <property type="project" value="TreeGrafter"/>
</dbReference>
<feature type="transmembrane region" description="Helical" evidence="6">
    <location>
        <begin position="316"/>
        <end position="333"/>
    </location>
</feature>
<dbReference type="GO" id="GO:0005789">
    <property type="term" value="C:endoplasmic reticulum membrane"/>
    <property type="evidence" value="ECO:0007669"/>
    <property type="project" value="TreeGrafter"/>
</dbReference>
<feature type="transmembrane region" description="Helical" evidence="6">
    <location>
        <begin position="437"/>
        <end position="459"/>
    </location>
</feature>
<evidence type="ECO:0000256" key="6">
    <source>
        <dbReference type="SAM" id="Phobius"/>
    </source>
</evidence>
<keyword evidence="3 5" id="KW-0808">Transferase</keyword>
<dbReference type="InterPro" id="IPR048254">
    <property type="entry name" value="CDP_ALCOHOL_P_TRANSF_CS"/>
</dbReference>
<evidence type="ECO:0000256" key="4">
    <source>
        <dbReference type="ARBA" id="ARBA00023136"/>
    </source>
</evidence>
<dbReference type="GO" id="GO:0005794">
    <property type="term" value="C:Golgi apparatus"/>
    <property type="evidence" value="ECO:0007669"/>
    <property type="project" value="TreeGrafter"/>
</dbReference>
<feature type="transmembrane region" description="Helical" evidence="6">
    <location>
        <begin position="383"/>
        <end position="403"/>
    </location>
</feature>
<organism evidence="7 8">
    <name type="scientific">Wuchereria bancrofti</name>
    <dbReference type="NCBI Taxonomy" id="6293"/>
    <lineage>
        <taxon>Eukaryota</taxon>
        <taxon>Metazoa</taxon>
        <taxon>Ecdysozoa</taxon>
        <taxon>Nematoda</taxon>
        <taxon>Chromadorea</taxon>
        <taxon>Rhabditida</taxon>
        <taxon>Spirurina</taxon>
        <taxon>Spiruromorpha</taxon>
        <taxon>Filarioidea</taxon>
        <taxon>Onchocercidae</taxon>
        <taxon>Wuchereria</taxon>
    </lineage>
</organism>
<evidence type="ECO:0000256" key="1">
    <source>
        <dbReference type="ARBA" id="ARBA00004370"/>
    </source>
</evidence>
<dbReference type="WBParaSite" id="mrna-Wban_00149">
    <property type="protein sequence ID" value="mrna-Wban_00149"/>
    <property type="gene ID" value="Wban_00149"/>
</dbReference>
<dbReference type="PANTHER" id="PTHR10414:SF41">
    <property type="entry name" value="CHOLINE_ETHANOLAMINEPHOSPHOTRANSFERASE 1-LIKE"/>
    <property type="match status" value="1"/>
</dbReference>